<dbReference type="AlphaFoldDB" id="A0A6V8L0Z2"/>
<dbReference type="Proteomes" id="UP000482960">
    <property type="component" value="Unassembled WGS sequence"/>
</dbReference>
<reference evidence="1 2" key="2">
    <citation type="submission" date="2020-03" db="EMBL/GenBank/DDBJ databases">
        <authorList>
            <person name="Ichikawa N."/>
            <person name="Kimura A."/>
            <person name="Kitahashi Y."/>
            <person name="Uohara A."/>
        </authorList>
    </citation>
    <scope>NUCLEOTIDE SEQUENCE [LARGE SCALE GENOMIC DNA]</scope>
    <source>
        <strain evidence="1 2">NBRC 108638</strain>
    </source>
</reference>
<protein>
    <submittedName>
        <fullName evidence="1">Uncharacterized protein</fullName>
    </submittedName>
</protein>
<dbReference type="InterPro" id="IPR036206">
    <property type="entry name" value="ThiamineP_synth_sf"/>
</dbReference>
<dbReference type="SUPFAM" id="SSF51391">
    <property type="entry name" value="Thiamin phosphate synthase"/>
    <property type="match status" value="1"/>
</dbReference>
<reference evidence="1 2" key="1">
    <citation type="submission" date="2020-03" db="EMBL/GenBank/DDBJ databases">
        <title>Whole genome shotgun sequence of Phytohabitans rumicis NBRC 108638.</title>
        <authorList>
            <person name="Komaki H."/>
            <person name="Tamura T."/>
        </authorList>
    </citation>
    <scope>NUCLEOTIDE SEQUENCE [LARGE SCALE GENOMIC DNA]</scope>
    <source>
        <strain evidence="1 2">NBRC 108638</strain>
    </source>
</reference>
<proteinExistence type="predicted"/>
<sequence length="60" mass="5678">MLALGGITPANAAACVAAGAAGVAVMGAVMRAEDPAAVVRDLRGATESVEALAERGGVGL</sequence>
<gene>
    <name evidence="1" type="ORF">Prum_034260</name>
</gene>
<dbReference type="Gene3D" id="3.20.20.70">
    <property type="entry name" value="Aldolase class I"/>
    <property type="match status" value="1"/>
</dbReference>
<dbReference type="InterPro" id="IPR013785">
    <property type="entry name" value="Aldolase_TIM"/>
</dbReference>
<evidence type="ECO:0000313" key="2">
    <source>
        <dbReference type="Proteomes" id="UP000482960"/>
    </source>
</evidence>
<comment type="caution">
    <text evidence="1">The sequence shown here is derived from an EMBL/GenBank/DDBJ whole genome shotgun (WGS) entry which is preliminary data.</text>
</comment>
<organism evidence="1 2">
    <name type="scientific">Phytohabitans rumicis</name>
    <dbReference type="NCBI Taxonomy" id="1076125"/>
    <lineage>
        <taxon>Bacteria</taxon>
        <taxon>Bacillati</taxon>
        <taxon>Actinomycetota</taxon>
        <taxon>Actinomycetes</taxon>
        <taxon>Micromonosporales</taxon>
        <taxon>Micromonosporaceae</taxon>
    </lineage>
</organism>
<accession>A0A6V8L0Z2</accession>
<evidence type="ECO:0000313" key="1">
    <source>
        <dbReference type="EMBL" id="GFJ89784.1"/>
    </source>
</evidence>
<keyword evidence="2" id="KW-1185">Reference proteome</keyword>
<name>A0A6V8L0Z2_9ACTN</name>
<dbReference type="EMBL" id="BLPG01000001">
    <property type="protein sequence ID" value="GFJ89784.1"/>
    <property type="molecule type" value="Genomic_DNA"/>
</dbReference>